<proteinExistence type="inferred from homology"/>
<dbReference type="InterPro" id="IPR014001">
    <property type="entry name" value="Helicase_ATP-bd"/>
</dbReference>
<evidence type="ECO:0000256" key="4">
    <source>
        <dbReference type="ARBA" id="ARBA00023125"/>
    </source>
</evidence>
<protein>
    <recommendedName>
        <fullName evidence="7">DNA 3'-5' helicase</fullName>
        <ecNumber evidence="7">5.6.2.4</ecNumber>
    </recommendedName>
</protein>
<dbReference type="InterPro" id="IPR011545">
    <property type="entry name" value="DEAD/DEAH_box_helicase_dom"/>
</dbReference>
<evidence type="ECO:0000313" key="10">
    <source>
        <dbReference type="EMBL" id="MDQ0274867.1"/>
    </source>
</evidence>
<keyword evidence="3" id="KW-0067">ATP-binding</keyword>
<comment type="caution">
    <text evidence="10">The sequence shown here is derived from an EMBL/GenBank/DDBJ whole genome shotgun (WGS) entry which is preliminary data.</text>
</comment>
<dbReference type="PANTHER" id="PTHR13710:SF105">
    <property type="entry name" value="ATP-DEPENDENT DNA HELICASE Q1"/>
    <property type="match status" value="1"/>
</dbReference>
<dbReference type="InterPro" id="IPR001650">
    <property type="entry name" value="Helicase_C-like"/>
</dbReference>
<evidence type="ECO:0000256" key="6">
    <source>
        <dbReference type="ARBA" id="ARBA00034617"/>
    </source>
</evidence>
<dbReference type="Pfam" id="PF00270">
    <property type="entry name" value="DEAD"/>
    <property type="match status" value="1"/>
</dbReference>
<dbReference type="PROSITE" id="PS51192">
    <property type="entry name" value="HELICASE_ATP_BIND_1"/>
    <property type="match status" value="1"/>
</dbReference>
<evidence type="ECO:0000256" key="5">
    <source>
        <dbReference type="ARBA" id="ARBA00023235"/>
    </source>
</evidence>
<evidence type="ECO:0000256" key="2">
    <source>
        <dbReference type="ARBA" id="ARBA00022741"/>
    </source>
</evidence>
<evidence type="ECO:0000256" key="1">
    <source>
        <dbReference type="ARBA" id="ARBA00005446"/>
    </source>
</evidence>
<evidence type="ECO:0000256" key="7">
    <source>
        <dbReference type="ARBA" id="ARBA00034808"/>
    </source>
</evidence>
<keyword evidence="4" id="KW-0238">DNA-binding</keyword>
<feature type="domain" description="Helicase C-terminal" evidence="9">
    <location>
        <begin position="530"/>
        <end position="677"/>
    </location>
</feature>
<sequence>MSTSTIGQYFSNRVEELISEFTGHTLIFFKGFGLEQIRFLITHPNSLLDDASLLHEGFLDLKAIDDRWLDLAASIKSATKPMVGFYEELLAIRQLLPRMKIDNIVVIENNILSPWVPCYFPYSYAEKLFDYWQTEHEPPAGSPLAQLVKMYGDVKLLKKEKALLLPATLDDERIEIVPFWQGCVVEKEPLTDDIKHIEVGSIEDWEYCLNMTNGVLSSALFLQSGDSLSARTSAIFSAANLLNLEVFLDELELYQEKIEYNDSQFVHVLQKYWGNAAQFRPLLFYKDPDRSQETEIITQGQIIAEIVDQCEAAQDGDIFSNIFITAPTGSGKSILFQIPAIYLAEKYNLVTIVVSPLIALMNDQVDQLQRERGISIAACINSSMSIEERSDVIDQIHAGKKSLLYLAPELLLTTHLQSFLGGRQVGMVVIDEAHTVTSWGRDFRSDYWFLGDFLKQTARDGLSFPVLCLTATAVYSGDDDVVNDIIHELGLGKTIIHLGNVKRSNISFDIQRHNPAEVEGRIENAKLDLTLKRMREYIARGEKVLTYFPYRSQVDQIYNLVNATDHVKIRRYHAQIPSAERKMVERDYKAGTAMGLFCTKAFGMGIDVGDIKHVIHFAPTGTLSDYVQEIGRAARNTEIQGVAHIDYFPSDLRYVRSLNGISEMRQYQLREMLKKICAIQRAKKRRNLLISAETFEYLFKEKDVENRTKSGLLLLSKDLSNKYTFPVLIVRPKAMLSKNYVNVPHEIENEFLKLFGSYCTFQQGIAPRTVPTKNQSRASDITVYSSGKTFLVDMAGIWENCYPDRSFGMFKKEFFERGISVSGKNYTVAPRVRVEIRYSDDYVAVSQRVETVITAITQIFEKYKNGETKQFSRKQFEAELAEMLGEKVIPHDKAGMLLDIFTESVNEYAAYSQSRSRVRVLRSRKMPGADETGYFVSSAAYARLPNFFIHQIGQCVVNTEDNSFFRFYPLVQNKQIEIMPLLRFMELLGLATYEIRGGEKAEVFIRINDPEKLERLATSGKYTNGVLQSIQEHHRNNERLLTAFFSADMNDDERWELIEQYFLGNEEYVRRILHIAD</sequence>
<dbReference type="Gene3D" id="3.40.50.300">
    <property type="entry name" value="P-loop containing nucleotide triphosphate hydrolases"/>
    <property type="match status" value="2"/>
</dbReference>
<reference evidence="10 11" key="1">
    <citation type="submission" date="2023-07" db="EMBL/GenBank/DDBJ databases">
        <title>Genomic Encyclopedia of Type Strains, Phase IV (KMG-IV): sequencing the most valuable type-strain genomes for metagenomic binning, comparative biology and taxonomic classification.</title>
        <authorList>
            <person name="Goeker M."/>
        </authorList>
    </citation>
    <scope>NUCLEOTIDE SEQUENCE [LARGE SCALE GENOMIC DNA]</scope>
    <source>
        <strain evidence="10 11">DSM 22616</strain>
    </source>
</reference>
<dbReference type="SUPFAM" id="SSF52540">
    <property type="entry name" value="P-loop containing nucleoside triphosphate hydrolases"/>
    <property type="match status" value="1"/>
</dbReference>
<dbReference type="GO" id="GO:0004386">
    <property type="term" value="F:helicase activity"/>
    <property type="evidence" value="ECO:0007669"/>
    <property type="project" value="UniProtKB-KW"/>
</dbReference>
<evidence type="ECO:0000313" key="11">
    <source>
        <dbReference type="Proteomes" id="UP001236559"/>
    </source>
</evidence>
<dbReference type="Proteomes" id="UP001236559">
    <property type="component" value="Unassembled WGS sequence"/>
</dbReference>
<dbReference type="CDD" id="cd17920">
    <property type="entry name" value="DEXHc_RecQ"/>
    <property type="match status" value="1"/>
</dbReference>
<accession>A0ABU0AVM5</accession>
<comment type="catalytic activity">
    <reaction evidence="6">
        <text>Couples ATP hydrolysis with the unwinding of duplex DNA by translocating in the 3'-5' direction.</text>
        <dbReference type="EC" id="5.6.2.4"/>
    </reaction>
</comment>
<dbReference type="PANTHER" id="PTHR13710">
    <property type="entry name" value="DNA HELICASE RECQ FAMILY MEMBER"/>
    <property type="match status" value="1"/>
</dbReference>
<evidence type="ECO:0000259" key="8">
    <source>
        <dbReference type="PROSITE" id="PS51192"/>
    </source>
</evidence>
<keyword evidence="2" id="KW-0547">Nucleotide-binding</keyword>
<dbReference type="EC" id="5.6.2.4" evidence="7"/>
<evidence type="ECO:0000259" key="9">
    <source>
        <dbReference type="PROSITE" id="PS51194"/>
    </source>
</evidence>
<organism evidence="10 11">
    <name type="scientific">Peptoniphilus koenoeneniae</name>
    <dbReference type="NCBI Taxonomy" id="507751"/>
    <lineage>
        <taxon>Bacteria</taxon>
        <taxon>Bacillati</taxon>
        <taxon>Bacillota</taxon>
        <taxon>Tissierellia</taxon>
        <taxon>Tissierellales</taxon>
        <taxon>Peptoniphilaceae</taxon>
        <taxon>Peptoniphilus</taxon>
    </lineage>
</organism>
<dbReference type="PROSITE" id="PS51194">
    <property type="entry name" value="HELICASE_CTER"/>
    <property type="match status" value="1"/>
</dbReference>
<dbReference type="Pfam" id="PF00271">
    <property type="entry name" value="Helicase_C"/>
    <property type="match status" value="1"/>
</dbReference>
<dbReference type="EMBL" id="JAUSTN010000004">
    <property type="protein sequence ID" value="MDQ0274867.1"/>
    <property type="molecule type" value="Genomic_DNA"/>
</dbReference>
<dbReference type="SMART" id="SM00487">
    <property type="entry name" value="DEXDc"/>
    <property type="match status" value="1"/>
</dbReference>
<dbReference type="InterPro" id="IPR027417">
    <property type="entry name" value="P-loop_NTPase"/>
</dbReference>
<dbReference type="SMART" id="SM00490">
    <property type="entry name" value="HELICc"/>
    <property type="match status" value="1"/>
</dbReference>
<keyword evidence="10" id="KW-0378">Hydrolase</keyword>
<gene>
    <name evidence="10" type="ORF">J2S72_000888</name>
</gene>
<name>A0ABU0AVM5_9FIRM</name>
<evidence type="ECO:0000256" key="3">
    <source>
        <dbReference type="ARBA" id="ARBA00022840"/>
    </source>
</evidence>
<keyword evidence="11" id="KW-1185">Reference proteome</keyword>
<dbReference type="RefSeq" id="WP_023056142.1">
    <property type="nucleotide sequence ID" value="NZ_JAUSTN010000004.1"/>
</dbReference>
<keyword evidence="10" id="KW-0347">Helicase</keyword>
<feature type="domain" description="Helicase ATP-binding" evidence="8">
    <location>
        <begin position="313"/>
        <end position="491"/>
    </location>
</feature>
<comment type="similarity">
    <text evidence="1">Belongs to the helicase family. RecQ subfamily.</text>
</comment>
<keyword evidence="5" id="KW-0413">Isomerase</keyword>